<dbReference type="CDD" id="cd00067">
    <property type="entry name" value="GAL4"/>
    <property type="match status" value="2"/>
</dbReference>
<dbReference type="PANTHER" id="PTHR47338:SF7">
    <property type="entry name" value="ZN(II)2CYS6 TRANSCRIPTION FACTOR (EUROFUNG)"/>
    <property type="match status" value="1"/>
</dbReference>
<feature type="compositionally biased region" description="Polar residues" evidence="6">
    <location>
        <begin position="94"/>
        <end position="106"/>
    </location>
</feature>
<keyword evidence="4" id="KW-0804">Transcription</keyword>
<keyword evidence="2" id="KW-0479">Metal-binding</keyword>
<evidence type="ECO:0000259" key="7">
    <source>
        <dbReference type="PROSITE" id="PS50048"/>
    </source>
</evidence>
<keyword evidence="5" id="KW-0539">Nucleus</keyword>
<dbReference type="GO" id="GO:0003677">
    <property type="term" value="F:DNA binding"/>
    <property type="evidence" value="ECO:0007669"/>
    <property type="project" value="InterPro"/>
</dbReference>
<evidence type="ECO:0000256" key="2">
    <source>
        <dbReference type="ARBA" id="ARBA00022723"/>
    </source>
</evidence>
<feature type="region of interest" description="Disordered" evidence="6">
    <location>
        <begin position="92"/>
        <end position="145"/>
    </location>
</feature>
<dbReference type="GO" id="GO:0006351">
    <property type="term" value="P:DNA-templated transcription"/>
    <property type="evidence" value="ECO:0007669"/>
    <property type="project" value="InterPro"/>
</dbReference>
<dbReference type="PRINTS" id="PR00755">
    <property type="entry name" value="AFLATOXINBRP"/>
</dbReference>
<dbReference type="InterPro" id="IPR050815">
    <property type="entry name" value="TF_fung"/>
</dbReference>
<dbReference type="EnsemblFungi" id="FOXG_10123T0">
    <property type="protein sequence ID" value="FOXG_10123P0"/>
    <property type="gene ID" value="FOXG_10123"/>
</dbReference>
<feature type="domain" description="Zn(2)-C6 fungal-type" evidence="7">
    <location>
        <begin position="60"/>
        <end position="90"/>
    </location>
</feature>
<dbReference type="PROSITE" id="PS50048">
    <property type="entry name" value="ZN2_CY6_FUNGAL_2"/>
    <property type="match status" value="1"/>
</dbReference>
<evidence type="ECO:0000313" key="9">
    <source>
        <dbReference type="Proteomes" id="UP000002489"/>
    </source>
</evidence>
<dbReference type="GO" id="GO:0000981">
    <property type="term" value="F:DNA-binding transcription factor activity, RNA polymerase II-specific"/>
    <property type="evidence" value="ECO:0007669"/>
    <property type="project" value="InterPro"/>
</dbReference>
<sequence length="313" mass="34727">MITQQLVKCDRSIPSCQNCETLGVDCPGYNVAAGTKSRLEGATLETVYRASGVEKRRVGSCEACRRAKGRCDKARPACSRCLQRSLACRYPQRQRPSATSRSNVSEESPRSDEPRPDVADISPGTAFDPRSSMSPLEPSARHGKFMQHRVPRKEANHTQTLVLLCEFALHTGQDALAFMLCGCCHSAARLLALDRPTPLSNNGEVSEDNILIEARRRVLWSCFILDSIVGSGVNENLRWRDGAPQIPLPSSDQSFLSQASDTEAPLFLPRNSDSFPSGEELQRYNLRSNLIYLMSMRTGVLRYAPHCFNKTFS</sequence>
<dbReference type="Pfam" id="PF00172">
    <property type="entry name" value="Zn_clus"/>
    <property type="match status" value="2"/>
</dbReference>
<reference evidence="9" key="1">
    <citation type="journal article" date="2012" name="Mol. Plant Microbe Interact.">
        <title>A highly conserved effector in Fusarium oxysporum is required for full virulence on Arabidopsis.</title>
        <authorList>
            <person name="Thatcher L.F."/>
            <person name="Gardiner D.M."/>
            <person name="Kazan K."/>
            <person name="Manners J."/>
        </authorList>
    </citation>
    <scope>NUCLEOTIDE SEQUENCE [LARGE SCALE GENOMIC DNA]</scope>
    <source>
        <strain evidence="9">Fo5176</strain>
    </source>
</reference>
<evidence type="ECO:0000256" key="6">
    <source>
        <dbReference type="SAM" id="MobiDB-lite"/>
    </source>
</evidence>
<evidence type="ECO:0000256" key="1">
    <source>
        <dbReference type="ARBA" id="ARBA00004123"/>
    </source>
</evidence>
<name>A0A0D2Y1I0_FUSOF</name>
<dbReference type="GO" id="GO:0005634">
    <property type="term" value="C:nucleus"/>
    <property type="evidence" value="ECO:0007669"/>
    <property type="project" value="UniProtKB-SubCell"/>
</dbReference>
<reference evidence="8" key="2">
    <citation type="submission" date="2025-08" db="UniProtKB">
        <authorList>
            <consortium name="EnsemblFungi"/>
        </authorList>
    </citation>
    <scope>IDENTIFICATION</scope>
    <source>
        <strain evidence="8">4287 / CBS 123668 / FGSC 9935 / NRRL 34936</strain>
    </source>
</reference>
<comment type="subcellular location">
    <subcellularLocation>
        <location evidence="1">Nucleus</location>
    </subcellularLocation>
</comment>
<dbReference type="Proteomes" id="UP000002489">
    <property type="component" value="Unassembled WGS sequence"/>
</dbReference>
<dbReference type="GO" id="GO:0008270">
    <property type="term" value="F:zinc ion binding"/>
    <property type="evidence" value="ECO:0007669"/>
    <property type="project" value="InterPro"/>
</dbReference>
<organism evidence="8 9">
    <name type="scientific">Fusarium oxysporum (strain Fo5176)</name>
    <name type="common">Fusarium vascular wilt</name>
    <dbReference type="NCBI Taxonomy" id="660025"/>
    <lineage>
        <taxon>Eukaryota</taxon>
        <taxon>Fungi</taxon>
        <taxon>Dikarya</taxon>
        <taxon>Ascomycota</taxon>
        <taxon>Pezizomycotina</taxon>
        <taxon>Sordariomycetes</taxon>
        <taxon>Hypocreomycetidae</taxon>
        <taxon>Hypocreales</taxon>
        <taxon>Nectriaceae</taxon>
        <taxon>Fusarium</taxon>
        <taxon>Fusarium oxysporum species complex</taxon>
    </lineage>
</organism>
<feature type="compositionally biased region" description="Basic and acidic residues" evidence="6">
    <location>
        <begin position="107"/>
        <end position="118"/>
    </location>
</feature>
<evidence type="ECO:0000256" key="5">
    <source>
        <dbReference type="ARBA" id="ARBA00023242"/>
    </source>
</evidence>
<protein>
    <recommendedName>
        <fullName evidence="7">Zn(2)-C6 fungal-type domain-containing protein</fullName>
    </recommendedName>
</protein>
<evidence type="ECO:0000313" key="8">
    <source>
        <dbReference type="EnsemblFungi" id="FOXG_10123P0"/>
    </source>
</evidence>
<dbReference type="CDD" id="cd12148">
    <property type="entry name" value="fungal_TF_MHR"/>
    <property type="match status" value="1"/>
</dbReference>
<dbReference type="Pfam" id="PF04082">
    <property type="entry name" value="Fungal_trans"/>
    <property type="match status" value="1"/>
</dbReference>
<accession>A0A0D2Y1I0</accession>
<dbReference type="AlphaFoldDB" id="A0A0D2Y1I0"/>
<dbReference type="SMART" id="SM00066">
    <property type="entry name" value="GAL4"/>
    <property type="match status" value="2"/>
</dbReference>
<evidence type="ECO:0000256" key="3">
    <source>
        <dbReference type="ARBA" id="ARBA00023015"/>
    </source>
</evidence>
<dbReference type="InterPro" id="IPR001138">
    <property type="entry name" value="Zn2Cys6_DnaBD"/>
</dbReference>
<dbReference type="InterPro" id="IPR007219">
    <property type="entry name" value="XnlR_reg_dom"/>
</dbReference>
<evidence type="ECO:0000256" key="4">
    <source>
        <dbReference type="ARBA" id="ARBA00023163"/>
    </source>
</evidence>
<dbReference type="SUPFAM" id="SSF57701">
    <property type="entry name" value="Zn2/Cys6 DNA-binding domain"/>
    <property type="match status" value="2"/>
</dbReference>
<dbReference type="PANTHER" id="PTHR47338">
    <property type="entry name" value="ZN(II)2CYS6 TRANSCRIPTION FACTOR (EUROFUNG)-RELATED"/>
    <property type="match status" value="1"/>
</dbReference>
<proteinExistence type="predicted"/>
<dbReference type="InterPro" id="IPR036864">
    <property type="entry name" value="Zn2-C6_fun-type_DNA-bd_sf"/>
</dbReference>
<dbReference type="PROSITE" id="PS00463">
    <property type="entry name" value="ZN2_CY6_FUNGAL_1"/>
    <property type="match status" value="1"/>
</dbReference>
<dbReference type="Gene3D" id="4.10.240.10">
    <property type="entry name" value="Zn(2)-C6 fungal-type DNA-binding domain"/>
    <property type="match status" value="1"/>
</dbReference>
<dbReference type="STRING" id="426428.A0A0D2Y1I0"/>
<keyword evidence="3" id="KW-0805">Transcription regulation</keyword>